<proteinExistence type="predicted"/>
<dbReference type="Pfam" id="PF02212">
    <property type="entry name" value="GED"/>
    <property type="match status" value="1"/>
</dbReference>
<dbReference type="OrthoDB" id="415706at2759"/>
<accession>A0A9P6KJH3</accession>
<protein>
    <submittedName>
        <fullName evidence="2">Interferon-induced GTP-binding protein Mx1</fullName>
    </submittedName>
</protein>
<organism evidence="2 3">
    <name type="scientific">Paraphaeosphaeria minitans</name>
    <dbReference type="NCBI Taxonomy" id="565426"/>
    <lineage>
        <taxon>Eukaryota</taxon>
        <taxon>Fungi</taxon>
        <taxon>Dikarya</taxon>
        <taxon>Ascomycota</taxon>
        <taxon>Pezizomycotina</taxon>
        <taxon>Dothideomycetes</taxon>
        <taxon>Pleosporomycetidae</taxon>
        <taxon>Pleosporales</taxon>
        <taxon>Massarineae</taxon>
        <taxon>Didymosphaeriaceae</taxon>
        <taxon>Paraphaeosphaeria</taxon>
    </lineage>
</organism>
<dbReference type="AlphaFoldDB" id="A0A9P6KJH3"/>
<dbReference type="EMBL" id="WJXW01000020">
    <property type="protein sequence ID" value="KAF9728409.1"/>
    <property type="molecule type" value="Genomic_DNA"/>
</dbReference>
<dbReference type="PROSITE" id="PS51388">
    <property type="entry name" value="GED"/>
    <property type="match status" value="1"/>
</dbReference>
<dbReference type="Gene3D" id="1.20.120.1240">
    <property type="entry name" value="Dynamin, middle domain"/>
    <property type="match status" value="1"/>
</dbReference>
<gene>
    <name evidence="2" type="ORF">PMIN01_13542</name>
</gene>
<dbReference type="InterPro" id="IPR003130">
    <property type="entry name" value="GED"/>
</dbReference>
<evidence type="ECO:0000313" key="3">
    <source>
        <dbReference type="Proteomes" id="UP000756921"/>
    </source>
</evidence>
<keyword evidence="3" id="KW-1185">Reference proteome</keyword>
<name>A0A9P6KJH3_9PLEO</name>
<dbReference type="GO" id="GO:0003924">
    <property type="term" value="F:GTPase activity"/>
    <property type="evidence" value="ECO:0007669"/>
    <property type="project" value="InterPro"/>
</dbReference>
<reference evidence="2" key="1">
    <citation type="journal article" date="2020" name="Mol. Plant Microbe Interact.">
        <title>Genome Sequence of the Biocontrol Agent Coniothyrium minitans strain Conio (IMI 134523).</title>
        <authorList>
            <person name="Patel D."/>
            <person name="Shittu T.A."/>
            <person name="Baroncelli R."/>
            <person name="Muthumeenakshi S."/>
            <person name="Osborne T.H."/>
            <person name="Janganan T.K."/>
            <person name="Sreenivasaprasad S."/>
        </authorList>
    </citation>
    <scope>NUCLEOTIDE SEQUENCE</scope>
    <source>
        <strain evidence="2">Conio</strain>
    </source>
</reference>
<dbReference type="Proteomes" id="UP000756921">
    <property type="component" value="Unassembled WGS sequence"/>
</dbReference>
<dbReference type="Pfam" id="PF01031">
    <property type="entry name" value="Dynamin_M"/>
    <property type="match status" value="1"/>
</dbReference>
<dbReference type="InterPro" id="IPR020850">
    <property type="entry name" value="GED_dom"/>
</dbReference>
<dbReference type="GO" id="GO:0005525">
    <property type="term" value="F:GTP binding"/>
    <property type="evidence" value="ECO:0007669"/>
    <property type="project" value="InterPro"/>
</dbReference>
<sequence>MEQERFLTRLTNAYQQEVREALSGNYDAELEGDSLLKLRMHIRKLGDSFAECMARSGHAKKFQAVQGAIDTEFARSNGDEGDIMESMRDLYRESRGAELPGTINPRVLENMFRQQSSPLKSFANDYIERINAAVHEFNETTHASLIPDENLREKLKAKLCSKQNSTFREANEQVIKILYGERGGTLQTVNHYFADTLNAIREERMLPRLKAAGLDDDAFRLNITEVVKTVHLSNENQAVNDIHDLLKAYYKLAIKLFAENVVLQVTERCLQDNDGPVKILSPEMVRNLQDDDLKDIASENFATSSIRNELTIRFEQLQKALEIAKQATI</sequence>
<evidence type="ECO:0000313" key="2">
    <source>
        <dbReference type="EMBL" id="KAF9728409.1"/>
    </source>
</evidence>
<comment type="caution">
    <text evidence="2">The sequence shown here is derived from an EMBL/GenBank/DDBJ whole genome shotgun (WGS) entry which is preliminary data.</text>
</comment>
<dbReference type="InterPro" id="IPR000375">
    <property type="entry name" value="Dynamin_stalk"/>
</dbReference>
<feature type="domain" description="GED" evidence="1">
    <location>
        <begin position="239"/>
        <end position="329"/>
    </location>
</feature>
<evidence type="ECO:0000259" key="1">
    <source>
        <dbReference type="PROSITE" id="PS51388"/>
    </source>
</evidence>